<evidence type="ECO:0000313" key="1">
    <source>
        <dbReference type="EMBL" id="CAI4058215.1"/>
    </source>
</evidence>
<protein>
    <submittedName>
        <fullName evidence="1">Uncharacterized protein</fullName>
    </submittedName>
</protein>
<dbReference type="InterPro" id="IPR047092">
    <property type="entry name" value="AFUB_07903/YDR124W-like_hel"/>
</dbReference>
<dbReference type="InterPro" id="IPR048462">
    <property type="entry name" value="YDR124W_N"/>
</dbReference>
<accession>A0AA35NQY0</accession>
<keyword evidence="2" id="KW-1185">Reference proteome</keyword>
<dbReference type="Pfam" id="PF21652">
    <property type="entry name" value="YDR124W_N"/>
    <property type="match status" value="1"/>
</dbReference>
<dbReference type="OrthoDB" id="5338458at2759"/>
<dbReference type="PANTHER" id="PTHR36102">
    <property type="entry name" value="CHROMOSOME 10, WHOLE GENOME SHOTGUN SEQUENCE"/>
    <property type="match status" value="1"/>
</dbReference>
<dbReference type="PANTHER" id="PTHR36102:SF1">
    <property type="entry name" value="YDR124W-LIKE HELICAL BUNDLE DOMAIN-CONTAINING PROTEIN"/>
    <property type="match status" value="1"/>
</dbReference>
<evidence type="ECO:0000313" key="2">
    <source>
        <dbReference type="Proteomes" id="UP001162087"/>
    </source>
</evidence>
<dbReference type="Pfam" id="PF11001">
    <property type="entry name" value="AFUB_07903_YDR124W_hel"/>
    <property type="match status" value="1"/>
</dbReference>
<name>A0AA35NQY0_SACK1</name>
<organism evidence="1 2">
    <name type="scientific">Saccharomyces kudriavzevii (strain ATCC MYA-4449 / AS 2.2408 / CBS 8840 / NBRC 1802 / NCYC 2889)</name>
    <name type="common">Yeast</name>
    <dbReference type="NCBI Taxonomy" id="226230"/>
    <lineage>
        <taxon>Eukaryota</taxon>
        <taxon>Fungi</taxon>
        <taxon>Dikarya</taxon>
        <taxon>Ascomycota</taxon>
        <taxon>Saccharomycotina</taxon>
        <taxon>Saccharomycetes</taxon>
        <taxon>Saccharomycetales</taxon>
        <taxon>Saccharomycetaceae</taxon>
        <taxon>Saccharomyces</taxon>
    </lineage>
</organism>
<sequence length="336" mass="39187">MVMDELRRALALLSSQGFEFTVFVKQKDPLRCESVEKDFSPESFTSPSIERDPRLAFNPLVNRRKITVYEANIQPTMVLQLDQPISIRNYLCTAFKLLRQVPCKAIAKLWIKIIEPRKKTRFPYIKGDAKKPVWWPKDVEHKEPDHLHKADRLNLMCTIIADVLPQMPNGREILNELLRVTVAMIIFKKENVKRVIIKNVFEVAKCLCDKDFKHETLTLADLNDLAQKQKKRCYRHPLNVNELVSTEEDLPQQPSESNFLRSLQIEKNDTAYLSREHSRCPVSESYQNKTYRPKSVPDFDPLFLIKLDDLNDSDSLYSSDDPGISFLKNSEYVERF</sequence>
<dbReference type="InterPro" id="IPR021264">
    <property type="entry name" value="AFUB_079030/YDR124W-like"/>
</dbReference>
<dbReference type="EMBL" id="OX365899">
    <property type="protein sequence ID" value="CAI4058215.1"/>
    <property type="molecule type" value="Genomic_DNA"/>
</dbReference>
<dbReference type="Proteomes" id="UP001162087">
    <property type="component" value="Chromosome 4"/>
</dbReference>
<proteinExistence type="predicted"/>
<reference evidence="1" key="1">
    <citation type="submission" date="2022-10" db="EMBL/GenBank/DDBJ databases">
        <authorList>
            <person name="Byrne P K."/>
        </authorList>
    </citation>
    <scope>NUCLEOTIDE SEQUENCE</scope>
    <source>
        <strain evidence="1">IFO1802</strain>
    </source>
</reference>
<gene>
    <name evidence="1" type="primary">SKDI04G3510</name>
    <name evidence="1" type="ORF">SKDI_04G3510</name>
</gene>